<dbReference type="EMBL" id="JAGGNH010000006">
    <property type="protein sequence ID" value="KAJ0969134.1"/>
    <property type="molecule type" value="Genomic_DNA"/>
</dbReference>
<dbReference type="PANTHER" id="PTHR36393:SF1">
    <property type="entry name" value="SULFATE ADENYLYLTRANSFERASE SUBUNIT"/>
    <property type="match status" value="1"/>
</dbReference>
<reference evidence="2" key="2">
    <citation type="journal article" date="2022" name="Hortic Res">
        <title>The genome of Dioscorea zingiberensis sheds light on the biosynthesis, origin and evolution of the medicinally important diosgenin saponins.</title>
        <authorList>
            <person name="Li Y."/>
            <person name="Tan C."/>
            <person name="Li Z."/>
            <person name="Guo J."/>
            <person name="Li S."/>
            <person name="Chen X."/>
            <person name="Wang C."/>
            <person name="Dai X."/>
            <person name="Yang H."/>
            <person name="Song W."/>
            <person name="Hou L."/>
            <person name="Xu J."/>
            <person name="Tong Z."/>
            <person name="Xu A."/>
            <person name="Yuan X."/>
            <person name="Wang W."/>
            <person name="Yang Q."/>
            <person name="Chen L."/>
            <person name="Sun Z."/>
            <person name="Wang K."/>
            <person name="Pan B."/>
            <person name="Chen J."/>
            <person name="Bao Y."/>
            <person name="Liu F."/>
            <person name="Qi X."/>
            <person name="Gang D.R."/>
            <person name="Wen J."/>
            <person name="Li J."/>
        </authorList>
    </citation>
    <scope>NUCLEOTIDE SEQUENCE</scope>
    <source>
        <strain evidence="2">Dzin_1.0</strain>
    </source>
</reference>
<keyword evidence="1" id="KW-1133">Transmembrane helix</keyword>
<name>A0A9D5C9Z6_9LILI</name>
<keyword evidence="3" id="KW-1185">Reference proteome</keyword>
<dbReference type="OrthoDB" id="2017354at2759"/>
<proteinExistence type="predicted"/>
<keyword evidence="1" id="KW-0472">Membrane</keyword>
<dbReference type="AlphaFoldDB" id="A0A9D5C9Z6"/>
<feature type="transmembrane region" description="Helical" evidence="1">
    <location>
        <begin position="128"/>
        <end position="156"/>
    </location>
</feature>
<reference evidence="2" key="1">
    <citation type="submission" date="2021-03" db="EMBL/GenBank/DDBJ databases">
        <authorList>
            <person name="Li Z."/>
            <person name="Yang C."/>
        </authorList>
    </citation>
    <scope>NUCLEOTIDE SEQUENCE</scope>
    <source>
        <strain evidence="2">Dzin_1.0</strain>
        <tissue evidence="2">Leaf</tissue>
    </source>
</reference>
<evidence type="ECO:0000256" key="1">
    <source>
        <dbReference type="SAM" id="Phobius"/>
    </source>
</evidence>
<comment type="caution">
    <text evidence="2">The sequence shown here is derived from an EMBL/GenBank/DDBJ whole genome shotgun (WGS) entry which is preliminary data.</text>
</comment>
<evidence type="ECO:0000313" key="2">
    <source>
        <dbReference type="EMBL" id="KAJ0969134.1"/>
    </source>
</evidence>
<keyword evidence="1" id="KW-0812">Transmembrane</keyword>
<gene>
    <name evidence="2" type="ORF">J5N97_022011</name>
</gene>
<dbReference type="Proteomes" id="UP001085076">
    <property type="component" value="Miscellaneous, Linkage group lg06"/>
</dbReference>
<organism evidence="2 3">
    <name type="scientific">Dioscorea zingiberensis</name>
    <dbReference type="NCBI Taxonomy" id="325984"/>
    <lineage>
        <taxon>Eukaryota</taxon>
        <taxon>Viridiplantae</taxon>
        <taxon>Streptophyta</taxon>
        <taxon>Embryophyta</taxon>
        <taxon>Tracheophyta</taxon>
        <taxon>Spermatophyta</taxon>
        <taxon>Magnoliopsida</taxon>
        <taxon>Liliopsida</taxon>
        <taxon>Dioscoreales</taxon>
        <taxon>Dioscoreaceae</taxon>
        <taxon>Dioscorea</taxon>
    </lineage>
</organism>
<accession>A0A9D5C9Z6</accession>
<sequence>MALALNVHRLHGAPPRRPSCALGSPHSAMVEIPNPRWRTLTDRLKSNGRHSCFFSDGRKQDQARKALEDAFGGKKTELEKWNKEIKIREERGGGGASGRGGWFGGGGWFGWFGGEHFWEETQQASITIIVIVALCLLIAKGSIIFAVVFNSLLFALRGVRNSFSILTSHVFGKTAVIGHQSGAESDPTVSGVYQTQMSAKDRVISKWGTD</sequence>
<evidence type="ECO:0000313" key="3">
    <source>
        <dbReference type="Proteomes" id="UP001085076"/>
    </source>
</evidence>
<dbReference type="PANTHER" id="PTHR36393">
    <property type="entry name" value="SULFATE ADENYLYLTRANSFERASE SUBUNIT"/>
    <property type="match status" value="1"/>
</dbReference>
<protein>
    <submittedName>
        <fullName evidence="2">Uncharacterized protein</fullName>
    </submittedName>
</protein>